<dbReference type="InterPro" id="IPR012677">
    <property type="entry name" value="Nucleotide-bd_a/b_plait_sf"/>
</dbReference>
<feature type="region of interest" description="Disordered" evidence="13">
    <location>
        <begin position="1451"/>
        <end position="1476"/>
    </location>
</feature>
<feature type="region of interest" description="Disordered" evidence="13">
    <location>
        <begin position="547"/>
        <end position="640"/>
    </location>
</feature>
<evidence type="ECO:0000256" key="10">
    <source>
        <dbReference type="ARBA" id="ARBA00023242"/>
    </source>
</evidence>
<keyword evidence="2" id="KW-0678">Repressor</keyword>
<dbReference type="InterPro" id="IPR013083">
    <property type="entry name" value="Znf_RING/FYVE/PHD"/>
</dbReference>
<dbReference type="SUPFAM" id="SSF54928">
    <property type="entry name" value="RNA-binding domain, RBD"/>
    <property type="match status" value="1"/>
</dbReference>
<keyword evidence="7" id="KW-0805">Transcription regulation</keyword>
<evidence type="ECO:0000256" key="4">
    <source>
        <dbReference type="ARBA" id="ARBA00022771"/>
    </source>
</evidence>
<evidence type="ECO:0000256" key="2">
    <source>
        <dbReference type="ARBA" id="ARBA00022491"/>
    </source>
</evidence>
<evidence type="ECO:0000313" key="15">
    <source>
        <dbReference type="EMBL" id="ERF70462.1"/>
    </source>
</evidence>
<evidence type="ECO:0000259" key="14">
    <source>
        <dbReference type="PROSITE" id="PS50089"/>
    </source>
</evidence>
<feature type="region of interest" description="Disordered" evidence="13">
    <location>
        <begin position="727"/>
        <end position="753"/>
    </location>
</feature>
<dbReference type="GO" id="GO:0000956">
    <property type="term" value="P:nuclear-transcribed mRNA catabolic process"/>
    <property type="evidence" value="ECO:0007669"/>
    <property type="project" value="UniProtKB-ARBA"/>
</dbReference>
<feature type="compositionally biased region" description="Polar residues" evidence="13">
    <location>
        <begin position="930"/>
        <end position="944"/>
    </location>
</feature>
<dbReference type="OMA" id="CLITPRG"/>
<proteinExistence type="predicted"/>
<keyword evidence="10" id="KW-0539">Nucleus</keyword>
<evidence type="ECO:0000256" key="11">
    <source>
        <dbReference type="PROSITE-ProRule" id="PRU00175"/>
    </source>
</evidence>
<feature type="coiled-coil region" evidence="12">
    <location>
        <begin position="1516"/>
        <end position="1557"/>
    </location>
</feature>
<dbReference type="CDD" id="cd12438">
    <property type="entry name" value="RRM_CNOT4"/>
    <property type="match status" value="1"/>
</dbReference>
<dbReference type="OrthoDB" id="1923159at2759"/>
<sequence length="1566" mass="168608">MSRPQDSIIDDDEESCPLCIEEFDLTDKNFKPCPCGYQICQFCFNSLKNTYEKSTCPNCRRVYDEKTIQFKIPSKEDIVHDKENKARKQAATKRKEVEKREVETSNRRNLAGVRVKQQNLVYVIGLVPSVKDESTLLQTLRGPQYFGQYGEIDKIVVSKSKPGATSQGIGVYITYATKEAAALCIEVVDGSMNGDRVLRAQYGTTKYCSAYLRNEVCNNKSCTFLHETGEEGHGTTLQNDPSHPKAVSRPNYTSQTSSVQNTTRPMQPAAAPGPASSQPMGRETSKDGTKDRIISVDTSALPSTASWANKDNSASTTKTGQPNQTDGSSSASPHIAHVAPSTKKEEDDAQHESAVAADVPEPSGPSTVLKPQPSQEKQESVPSSSGRTSPMSASAQSSLFDKLVTNVNSPGFRFSFDEKAFTNDELAAIERCPTMIDPYGGAKRRLMREKEAERLKEQLEAQAKLQGTSTAAVAAPEEENIESGSLALGGEPEEGSRNFSAGSAIQRPNQSSNAGSSLNDQVSALSLNSRSLTLQQRQQLTLLSSPNVQQAPGLGQPNQQSFGLSTFGDQRHGSYQNQQYDPTHGHARQSSRYSFANDSVKTNNPPRFSTQQQQQLGPTPQHFYPSGVQGPPPGLKTAGTPPISGGGMFAQGHGFTSNMNAGFGAAKDANAEMLLRGRSGTGSGHDGSKREYQLSLHNNSYRPPLSAPAPGLLNSLYGPYSGTYQDPGLVKQKKKGKKHRHANTSSSGGGVVDLADPSILQARLHQNTGGSGQGLFGGQHPDDQDFPPLAPPMKLRETLPTAKSRIHSVQGSLDSPVRSSTPRIPPGLSLPHAHPSPSFSEDVETKSKEMKPSSNVTGPVVPALPILPIGHRPATPRQKAVTPPVTSQSAEDAKDVAVPKSVKDRITAEEKVDAVLETIARTININPRSAEIQSSGAEDTSKNAPKTGGAPKHDAIGNSDKQSSSQKTTVIPPRKLDILAALAQKPQLGVSTSTINPQVLSQSMVATPITIESFPSTPAAHTIKSPDWTSAGRPRTLRLTTTTTPKAEAALSPAVTERSGTLPTAVLKQTSRQPSLSSISRSRPSTPTVSEHGTSTGISRAGSPPPSDLGGSAPERNKSKSQAKKERRAKSKTTTDIRDDEFVVSTPTIAEEVGPIISRQKKKKRTQEKSSQISPDAESADTSNPEPAGATPAEKASKIGSRKSTKETSSMSSQDRPLADTKKHNVKARPGKAKGEKGNTRAASNDKNKQSTPEGSARKAYTIQDLLNDAANLPATEHALSELLNASISATSTLLQELFESKEIDINSALFNTPPLTSYKLPPQPCKGADYLDANGYTMNSPFGEIYISGSERKQLFQGRDVRHSDPNKPQNVLKRNMITPTGAIFRHLSAEEEEKVLGLEKRMRENEEKYGVTGKGELKPLDDMDFMNLTGGLQELLDFPPLHRISLVTSEPGTEGAEDDDADLGENGSDETEDEMAPLASGFGAAPEGPMRKPMTPTMKKAEAHMAVNLRNLDVDKLQKRIRETQVEMEGARKEMEALEKKAARKAKDVARWREALLKEIGRGL</sequence>
<evidence type="ECO:0000256" key="7">
    <source>
        <dbReference type="ARBA" id="ARBA00023015"/>
    </source>
</evidence>
<dbReference type="PANTHER" id="PTHR12603:SF0">
    <property type="entry name" value="CCR4-NOT TRANSCRIPTION COMPLEX SUBUNIT 4"/>
    <property type="match status" value="1"/>
</dbReference>
<dbReference type="GO" id="GO:0030015">
    <property type="term" value="C:CCR4-NOT core complex"/>
    <property type="evidence" value="ECO:0007669"/>
    <property type="project" value="UniProtKB-ARBA"/>
</dbReference>
<reference evidence="16" key="1">
    <citation type="journal article" date="2014" name="BMC Genomics">
        <title>Genome characteristics reveal the impact of lichenization on lichen-forming fungus Endocarpon pusillum Hedwig (Verrucariales, Ascomycota).</title>
        <authorList>
            <person name="Wang Y.-Y."/>
            <person name="Liu B."/>
            <person name="Zhang X.-Y."/>
            <person name="Zhou Q.-M."/>
            <person name="Zhang T."/>
            <person name="Li H."/>
            <person name="Yu Y.-F."/>
            <person name="Zhang X.-L."/>
            <person name="Hao X.-Y."/>
            <person name="Wang M."/>
            <person name="Wang L."/>
            <person name="Wei J.-C."/>
        </authorList>
    </citation>
    <scope>NUCLEOTIDE SEQUENCE [LARGE SCALE GENOMIC DNA]</scope>
    <source>
        <strain evidence="16">Z07020 / HMAS-L-300199</strain>
    </source>
</reference>
<keyword evidence="3" id="KW-0479">Metal-binding</keyword>
<dbReference type="HOGENOM" id="CLU_001793_0_0_1"/>
<feature type="compositionally biased region" description="Acidic residues" evidence="13">
    <location>
        <begin position="1457"/>
        <end position="1476"/>
    </location>
</feature>
<feature type="compositionally biased region" description="Polar residues" evidence="13">
    <location>
        <begin position="959"/>
        <end position="969"/>
    </location>
</feature>
<dbReference type="GO" id="GO:0061630">
    <property type="term" value="F:ubiquitin protein ligase activity"/>
    <property type="evidence" value="ECO:0007669"/>
    <property type="project" value="UniProtKB-ARBA"/>
</dbReference>
<dbReference type="InterPro" id="IPR035979">
    <property type="entry name" value="RBD_domain_sf"/>
</dbReference>
<keyword evidence="8 12" id="KW-0175">Coiled coil</keyword>
<dbReference type="CDD" id="cd16618">
    <property type="entry name" value="mRING-HC-C4C4_CNOT4"/>
    <property type="match status" value="1"/>
</dbReference>
<feature type="compositionally biased region" description="Polar residues" evidence="13">
    <location>
        <begin position="497"/>
        <end position="520"/>
    </location>
</feature>
<dbReference type="Pfam" id="PF14570">
    <property type="entry name" value="zf-RING_4"/>
    <property type="match status" value="1"/>
</dbReference>
<dbReference type="Proteomes" id="UP000019373">
    <property type="component" value="Unassembled WGS sequence"/>
</dbReference>
<organism evidence="15 16">
    <name type="scientific">Endocarpon pusillum (strain Z07020 / HMAS-L-300199)</name>
    <name type="common">Lichen-forming fungus</name>
    <dbReference type="NCBI Taxonomy" id="1263415"/>
    <lineage>
        <taxon>Eukaryota</taxon>
        <taxon>Fungi</taxon>
        <taxon>Dikarya</taxon>
        <taxon>Ascomycota</taxon>
        <taxon>Pezizomycotina</taxon>
        <taxon>Eurotiomycetes</taxon>
        <taxon>Chaetothyriomycetidae</taxon>
        <taxon>Verrucariales</taxon>
        <taxon>Verrucariaceae</taxon>
        <taxon>Endocarpon</taxon>
    </lineage>
</organism>
<feature type="compositionally biased region" description="Polar residues" evidence="13">
    <location>
        <begin position="1169"/>
        <end position="1185"/>
    </location>
</feature>
<dbReference type="PROSITE" id="PS50089">
    <property type="entry name" value="ZF_RING_2"/>
    <property type="match status" value="1"/>
</dbReference>
<keyword evidence="4 11" id="KW-0863">Zinc-finger</keyword>
<feature type="compositionally biased region" description="Basic residues" evidence="13">
    <location>
        <begin position="1119"/>
        <end position="1131"/>
    </location>
</feature>
<keyword evidence="9" id="KW-0804">Transcription</keyword>
<feature type="compositionally biased region" description="Basic and acidic residues" evidence="13">
    <location>
        <begin position="1233"/>
        <end position="1249"/>
    </location>
</feature>
<feature type="region of interest" description="Disordered" evidence="13">
    <location>
        <begin position="485"/>
        <end position="520"/>
    </location>
</feature>
<dbReference type="InterPro" id="IPR039515">
    <property type="entry name" value="NOT4_mRING-HC-C4C4"/>
</dbReference>
<dbReference type="GO" id="GO:0005634">
    <property type="term" value="C:nucleus"/>
    <property type="evidence" value="ECO:0007669"/>
    <property type="project" value="UniProtKB-SubCell"/>
</dbReference>
<feature type="region of interest" description="Disordered" evidence="13">
    <location>
        <begin position="930"/>
        <end position="970"/>
    </location>
</feature>
<dbReference type="GO" id="GO:0008270">
    <property type="term" value="F:zinc ion binding"/>
    <property type="evidence" value="ECO:0007669"/>
    <property type="project" value="UniProtKB-KW"/>
</dbReference>
<keyword evidence="6" id="KW-0694">RNA-binding</keyword>
<gene>
    <name evidence="15" type="ORF">EPUS_04740</name>
</gene>
<feature type="compositionally biased region" description="Polar residues" evidence="13">
    <location>
        <begin position="588"/>
        <end position="610"/>
    </location>
</feature>
<dbReference type="Gene3D" id="3.30.40.10">
    <property type="entry name" value="Zinc/RING finger domain, C3HC4 (zinc finger)"/>
    <property type="match status" value="1"/>
</dbReference>
<name>U1FZT1_ENDPU</name>
<dbReference type="EMBL" id="KE721317">
    <property type="protein sequence ID" value="ERF70462.1"/>
    <property type="molecule type" value="Genomic_DNA"/>
</dbReference>
<dbReference type="InterPro" id="IPR039780">
    <property type="entry name" value="Mot2"/>
</dbReference>
<accession>U1FZT1</accession>
<feature type="domain" description="RING-type" evidence="14">
    <location>
        <begin position="16"/>
        <end position="60"/>
    </location>
</feature>
<evidence type="ECO:0000256" key="1">
    <source>
        <dbReference type="ARBA" id="ARBA00004123"/>
    </source>
</evidence>
<feature type="compositionally biased region" description="Low complexity" evidence="13">
    <location>
        <begin position="1033"/>
        <end position="1045"/>
    </location>
</feature>
<evidence type="ECO:0000256" key="9">
    <source>
        <dbReference type="ARBA" id="ARBA00023163"/>
    </source>
</evidence>
<dbReference type="GO" id="GO:0003723">
    <property type="term" value="F:RNA binding"/>
    <property type="evidence" value="ECO:0007669"/>
    <property type="project" value="UniProtKB-KW"/>
</dbReference>
<evidence type="ECO:0000256" key="8">
    <source>
        <dbReference type="ARBA" id="ARBA00023054"/>
    </source>
</evidence>
<feature type="compositionally biased region" description="Low complexity" evidence="13">
    <location>
        <begin position="265"/>
        <end position="281"/>
    </location>
</feature>
<feature type="compositionally biased region" description="Polar residues" evidence="13">
    <location>
        <begin position="296"/>
        <end position="332"/>
    </location>
</feature>
<dbReference type="GO" id="GO:0016567">
    <property type="term" value="P:protein ubiquitination"/>
    <property type="evidence" value="ECO:0007669"/>
    <property type="project" value="TreeGrafter"/>
</dbReference>
<feature type="compositionally biased region" description="Polar residues" evidence="13">
    <location>
        <begin position="547"/>
        <end position="581"/>
    </location>
</feature>
<feature type="compositionally biased region" description="Basic and acidic residues" evidence="13">
    <location>
        <begin position="283"/>
        <end position="294"/>
    </location>
</feature>
<evidence type="ECO:0000256" key="3">
    <source>
        <dbReference type="ARBA" id="ARBA00022723"/>
    </source>
</evidence>
<feature type="region of interest" description="Disordered" evidence="13">
    <location>
        <begin position="765"/>
        <end position="788"/>
    </location>
</feature>
<protein>
    <recommendedName>
        <fullName evidence="14">RING-type domain-containing protein</fullName>
    </recommendedName>
</protein>
<dbReference type="InterPro" id="IPR034261">
    <property type="entry name" value="CNOT4_RRM"/>
</dbReference>
<feature type="compositionally biased region" description="Low complexity" evidence="13">
    <location>
        <begin position="1070"/>
        <end position="1090"/>
    </location>
</feature>
<dbReference type="PANTHER" id="PTHR12603">
    <property type="entry name" value="CCR4-NOT TRANSCRIPTION COMPLEX RELATED"/>
    <property type="match status" value="1"/>
</dbReference>
<keyword evidence="5" id="KW-0862">Zinc</keyword>
<dbReference type="GO" id="GO:0051254">
    <property type="term" value="P:positive regulation of RNA metabolic process"/>
    <property type="evidence" value="ECO:0007669"/>
    <property type="project" value="UniProtKB-ARBA"/>
</dbReference>
<evidence type="ECO:0000256" key="5">
    <source>
        <dbReference type="ARBA" id="ARBA00022833"/>
    </source>
</evidence>
<dbReference type="GO" id="GO:0010557">
    <property type="term" value="P:positive regulation of macromolecule biosynthetic process"/>
    <property type="evidence" value="ECO:0007669"/>
    <property type="project" value="UniProtKB-ARBA"/>
</dbReference>
<feature type="compositionally biased region" description="Polar residues" evidence="13">
    <location>
        <begin position="372"/>
        <end position="394"/>
    </location>
</feature>
<keyword evidence="16" id="KW-1185">Reference proteome</keyword>
<dbReference type="FunFam" id="3.30.40.10:FF:000006">
    <property type="entry name" value="CCR4-NOT transcription complex subunit 4"/>
    <property type="match status" value="1"/>
</dbReference>
<dbReference type="GeneID" id="19239694"/>
<feature type="region of interest" description="Disordered" evidence="13">
    <location>
        <begin position="1016"/>
        <end position="1257"/>
    </location>
</feature>
<feature type="compositionally biased region" description="Polar residues" evidence="13">
    <location>
        <begin position="250"/>
        <end position="264"/>
    </location>
</feature>
<evidence type="ECO:0000256" key="6">
    <source>
        <dbReference type="ARBA" id="ARBA00022884"/>
    </source>
</evidence>
<feature type="region of interest" description="Disordered" evidence="13">
    <location>
        <begin position="808"/>
        <end position="897"/>
    </location>
</feature>
<feature type="coiled-coil region" evidence="12">
    <location>
        <begin position="80"/>
        <end position="108"/>
    </location>
</feature>
<feature type="compositionally biased region" description="Polar residues" evidence="13">
    <location>
        <begin position="808"/>
        <end position="822"/>
    </location>
</feature>
<evidence type="ECO:0000256" key="13">
    <source>
        <dbReference type="SAM" id="MobiDB-lite"/>
    </source>
</evidence>
<dbReference type="SUPFAM" id="SSF57850">
    <property type="entry name" value="RING/U-box"/>
    <property type="match status" value="1"/>
</dbReference>
<dbReference type="FunFam" id="3.30.70.330:FF:000257">
    <property type="entry name" value="CCR4-NOT core complex subunit Not4"/>
    <property type="match status" value="1"/>
</dbReference>
<feature type="compositionally biased region" description="Basic residues" evidence="13">
    <location>
        <begin position="731"/>
        <end position="742"/>
    </location>
</feature>
<evidence type="ECO:0000256" key="12">
    <source>
        <dbReference type="SAM" id="Coils"/>
    </source>
</evidence>
<comment type="subcellular location">
    <subcellularLocation>
        <location evidence="1">Nucleus</location>
    </subcellularLocation>
</comment>
<evidence type="ECO:0000313" key="16">
    <source>
        <dbReference type="Proteomes" id="UP000019373"/>
    </source>
</evidence>
<dbReference type="SMART" id="SM00361">
    <property type="entry name" value="RRM_1"/>
    <property type="match status" value="1"/>
</dbReference>
<dbReference type="eggNOG" id="KOG2068">
    <property type="taxonomic scope" value="Eukaryota"/>
</dbReference>
<dbReference type="InterPro" id="IPR001841">
    <property type="entry name" value="Znf_RING"/>
</dbReference>
<feature type="region of interest" description="Disordered" evidence="13">
    <location>
        <begin position="231"/>
        <end position="394"/>
    </location>
</feature>
<dbReference type="Gene3D" id="3.30.70.330">
    <property type="match status" value="1"/>
</dbReference>
<dbReference type="RefSeq" id="XP_007803920.1">
    <property type="nucleotide sequence ID" value="XM_007805729.1"/>
</dbReference>
<dbReference type="InterPro" id="IPR003954">
    <property type="entry name" value="RRM_euk-type"/>
</dbReference>